<dbReference type="InterPro" id="IPR032623">
    <property type="entry name" value="FecR_N"/>
</dbReference>
<accession>A0A1H3U427</accession>
<dbReference type="EMBL" id="FNPE01000036">
    <property type="protein sequence ID" value="SDZ56625.1"/>
    <property type="molecule type" value="Genomic_DNA"/>
</dbReference>
<dbReference type="InterPro" id="IPR006860">
    <property type="entry name" value="FecR"/>
</dbReference>
<dbReference type="PIRSF" id="PIRSF018266">
    <property type="entry name" value="FecR"/>
    <property type="match status" value="1"/>
</dbReference>
<dbReference type="AlphaFoldDB" id="A0A1H3U427"/>
<gene>
    <name evidence="3" type="ORF">SAMN05421547_1365</name>
</gene>
<evidence type="ECO:0000313" key="3">
    <source>
        <dbReference type="EMBL" id="SDZ56625.1"/>
    </source>
</evidence>
<evidence type="ECO:0000259" key="1">
    <source>
        <dbReference type="Pfam" id="PF04773"/>
    </source>
</evidence>
<feature type="domain" description="FecR N-terminal" evidence="2">
    <location>
        <begin position="32"/>
        <end position="73"/>
    </location>
</feature>
<dbReference type="Gene3D" id="2.60.120.1440">
    <property type="match status" value="1"/>
</dbReference>
<sequence length="345" mass="36647">MSSSPASAASAASTDACATASASELLEPAIVQRAAEWMARLWADDASDEDRAACARWRAEHPRHELAWSRLQAFDDKLRSVPGGIARHTLADTSAASPAPRGRRRAMQLLGLMATAGGIAHVVRGTDAWQVAAASHGTARGEVREITLPDGTQVVLASASAIDLRFDGAERLILLRAGEILVTTAPDPQSTPRPLRVRSRHGTVQALGTRFTLRQEDEQSRVTVFEGAVEVRPARAPGQVVRVEAGQGAVFSGDLAQPPVAAQESAAAWARGVLVADNMPLGELVAELARYRTGLLRCDPQVAGLRVTGVFSLRDTDRALQNLALGLPVQVVARTRYWVTVQAAG</sequence>
<dbReference type="InterPro" id="IPR012373">
    <property type="entry name" value="Ferrdict_sens_TM"/>
</dbReference>
<dbReference type="PANTHER" id="PTHR30273:SF2">
    <property type="entry name" value="PROTEIN FECR"/>
    <property type="match status" value="1"/>
</dbReference>
<name>A0A1H3U427_9BURK</name>
<dbReference type="RefSeq" id="WP_074923881.1">
    <property type="nucleotide sequence ID" value="NZ_CP141274.1"/>
</dbReference>
<organism evidence="3 4">
    <name type="scientific">Delftia lacustris</name>
    <dbReference type="NCBI Taxonomy" id="558537"/>
    <lineage>
        <taxon>Bacteria</taxon>
        <taxon>Pseudomonadati</taxon>
        <taxon>Pseudomonadota</taxon>
        <taxon>Betaproteobacteria</taxon>
        <taxon>Burkholderiales</taxon>
        <taxon>Comamonadaceae</taxon>
        <taxon>Delftia</taxon>
    </lineage>
</organism>
<evidence type="ECO:0000259" key="2">
    <source>
        <dbReference type="Pfam" id="PF16220"/>
    </source>
</evidence>
<protein>
    <submittedName>
        <fullName evidence="3">FecR family protein</fullName>
    </submittedName>
</protein>
<feature type="domain" description="FecR protein" evidence="1">
    <location>
        <begin position="138"/>
        <end position="230"/>
    </location>
</feature>
<reference evidence="3 4" key="1">
    <citation type="submission" date="2016-10" db="EMBL/GenBank/DDBJ databases">
        <authorList>
            <person name="de Groot N.N."/>
        </authorList>
    </citation>
    <scope>NUCLEOTIDE SEQUENCE [LARGE SCALE GENOMIC DNA]</scope>
    <source>
        <strain evidence="3 4">LMG 24775</strain>
    </source>
</reference>
<evidence type="ECO:0000313" key="4">
    <source>
        <dbReference type="Proteomes" id="UP000183417"/>
    </source>
</evidence>
<dbReference type="GO" id="GO:0016989">
    <property type="term" value="F:sigma factor antagonist activity"/>
    <property type="evidence" value="ECO:0007669"/>
    <property type="project" value="TreeGrafter"/>
</dbReference>
<dbReference type="Proteomes" id="UP000183417">
    <property type="component" value="Unassembled WGS sequence"/>
</dbReference>
<proteinExistence type="predicted"/>
<dbReference type="PANTHER" id="PTHR30273">
    <property type="entry name" value="PERIPLASMIC SIGNAL SENSOR AND SIGMA FACTOR ACTIVATOR FECR-RELATED"/>
    <property type="match status" value="1"/>
</dbReference>
<dbReference type="Pfam" id="PF16220">
    <property type="entry name" value="DUF4880"/>
    <property type="match status" value="1"/>
</dbReference>
<dbReference type="GeneID" id="94693823"/>
<dbReference type="Pfam" id="PF04773">
    <property type="entry name" value="FecR"/>
    <property type="match status" value="1"/>
</dbReference>